<dbReference type="Proteomes" id="UP001331761">
    <property type="component" value="Unassembled WGS sequence"/>
</dbReference>
<name>A0AAN8FTD5_TRICO</name>
<gene>
    <name evidence="2" type="ORF">GCK32_014062</name>
</gene>
<dbReference type="AlphaFoldDB" id="A0AAN8FTD5"/>
<dbReference type="EMBL" id="WIXE01012947">
    <property type="protein sequence ID" value="KAK5975508.1"/>
    <property type="molecule type" value="Genomic_DNA"/>
</dbReference>
<feature type="compositionally biased region" description="Basic residues" evidence="1">
    <location>
        <begin position="77"/>
        <end position="90"/>
    </location>
</feature>
<organism evidence="2 3">
    <name type="scientific">Trichostrongylus colubriformis</name>
    <name type="common">Black scour worm</name>
    <dbReference type="NCBI Taxonomy" id="6319"/>
    <lineage>
        <taxon>Eukaryota</taxon>
        <taxon>Metazoa</taxon>
        <taxon>Ecdysozoa</taxon>
        <taxon>Nematoda</taxon>
        <taxon>Chromadorea</taxon>
        <taxon>Rhabditida</taxon>
        <taxon>Rhabditina</taxon>
        <taxon>Rhabditomorpha</taxon>
        <taxon>Strongyloidea</taxon>
        <taxon>Trichostrongylidae</taxon>
        <taxon>Trichostrongylus</taxon>
    </lineage>
</organism>
<reference evidence="2 3" key="1">
    <citation type="submission" date="2019-10" db="EMBL/GenBank/DDBJ databases">
        <title>Assembly and Annotation for the nematode Trichostrongylus colubriformis.</title>
        <authorList>
            <person name="Martin J."/>
        </authorList>
    </citation>
    <scope>NUCLEOTIDE SEQUENCE [LARGE SCALE GENOMIC DNA]</scope>
    <source>
        <strain evidence="2">G859</strain>
        <tissue evidence="2">Whole worm</tissue>
    </source>
</reference>
<evidence type="ECO:0000313" key="2">
    <source>
        <dbReference type="EMBL" id="KAK5975508.1"/>
    </source>
</evidence>
<keyword evidence="3" id="KW-1185">Reference proteome</keyword>
<feature type="region of interest" description="Disordered" evidence="1">
    <location>
        <begin position="38"/>
        <end position="97"/>
    </location>
</feature>
<evidence type="ECO:0000256" key="1">
    <source>
        <dbReference type="SAM" id="MobiDB-lite"/>
    </source>
</evidence>
<feature type="compositionally biased region" description="Polar residues" evidence="1">
    <location>
        <begin position="47"/>
        <end position="72"/>
    </location>
</feature>
<accession>A0AAN8FTD5</accession>
<protein>
    <submittedName>
        <fullName evidence="2">Uncharacterized protein</fullName>
    </submittedName>
</protein>
<sequence>MLLDYMDRDSQHQAQHLDGWNGTLLSRQRQHSHYEVKVEVKSEHNTEQPLYCQSGNGGSQATTESSAPTAQHNAEKKAKKNNIKKKRKGIQRSGQSRKCDIRLTERNLLDENAAPNVSIFELGSKLECLQRLVHAIRQIVGHLGSKKKKNYALRYHMRYVMSFNRKLKNVIESSRRNVRRIPKGQERELHRCRNDIFRDIIGIQLNPCQEKEQQNRPHFHFFTLSDLEHVAGPRPEYPNSRSSSVRTISTGFEGTLPWNNRNSFEGTLPWISKNSEYKKETKQ</sequence>
<proteinExistence type="predicted"/>
<comment type="caution">
    <text evidence="2">The sequence shown here is derived from an EMBL/GenBank/DDBJ whole genome shotgun (WGS) entry which is preliminary data.</text>
</comment>
<evidence type="ECO:0000313" key="3">
    <source>
        <dbReference type="Proteomes" id="UP001331761"/>
    </source>
</evidence>